<proteinExistence type="predicted"/>
<organism evidence="1">
    <name type="scientific">Arundo donax</name>
    <name type="common">Giant reed</name>
    <name type="synonym">Donax arundinaceus</name>
    <dbReference type="NCBI Taxonomy" id="35708"/>
    <lineage>
        <taxon>Eukaryota</taxon>
        <taxon>Viridiplantae</taxon>
        <taxon>Streptophyta</taxon>
        <taxon>Embryophyta</taxon>
        <taxon>Tracheophyta</taxon>
        <taxon>Spermatophyta</taxon>
        <taxon>Magnoliopsida</taxon>
        <taxon>Liliopsida</taxon>
        <taxon>Poales</taxon>
        <taxon>Poaceae</taxon>
        <taxon>PACMAD clade</taxon>
        <taxon>Arundinoideae</taxon>
        <taxon>Arundineae</taxon>
        <taxon>Arundo</taxon>
    </lineage>
</organism>
<name>A0A0A8ZXD1_ARUDO</name>
<reference evidence="1" key="1">
    <citation type="submission" date="2014-09" db="EMBL/GenBank/DDBJ databases">
        <authorList>
            <person name="Magalhaes I.L.F."/>
            <person name="Oliveira U."/>
            <person name="Santos F.R."/>
            <person name="Vidigal T.H.D.A."/>
            <person name="Brescovit A.D."/>
            <person name="Santos A.J."/>
        </authorList>
    </citation>
    <scope>NUCLEOTIDE SEQUENCE</scope>
    <source>
        <tissue evidence="1">Shoot tissue taken approximately 20 cm above the soil surface</tissue>
    </source>
</reference>
<evidence type="ECO:0000313" key="1">
    <source>
        <dbReference type="EMBL" id="JAD39447.1"/>
    </source>
</evidence>
<protein>
    <submittedName>
        <fullName evidence="1">Uncharacterized protein</fullName>
    </submittedName>
</protein>
<dbReference type="AlphaFoldDB" id="A0A0A8ZXD1"/>
<reference evidence="1" key="2">
    <citation type="journal article" date="2015" name="Data Brief">
        <title>Shoot transcriptome of the giant reed, Arundo donax.</title>
        <authorList>
            <person name="Barrero R.A."/>
            <person name="Guerrero F.D."/>
            <person name="Moolhuijzen P."/>
            <person name="Goolsby J.A."/>
            <person name="Tidwell J."/>
            <person name="Bellgard S.E."/>
            <person name="Bellgard M.I."/>
        </authorList>
    </citation>
    <scope>NUCLEOTIDE SEQUENCE</scope>
    <source>
        <tissue evidence="1">Shoot tissue taken approximately 20 cm above the soil surface</tissue>
    </source>
</reference>
<accession>A0A0A8ZXD1</accession>
<sequence length="38" mass="4609">MACFKQYLIFLATITDRPIILAKYYKCVPKRNRRFLVN</sequence>
<dbReference type="EMBL" id="GBRH01258448">
    <property type="protein sequence ID" value="JAD39447.1"/>
    <property type="molecule type" value="Transcribed_RNA"/>
</dbReference>